<dbReference type="Pfam" id="PF01928">
    <property type="entry name" value="CYTH"/>
    <property type="match status" value="1"/>
</dbReference>
<dbReference type="HOGENOM" id="CLU_088898_1_0_14"/>
<dbReference type="STRING" id="35623.Aocu_03150"/>
<dbReference type="InterPro" id="IPR023577">
    <property type="entry name" value="CYTH_domain"/>
</dbReference>
<protein>
    <submittedName>
        <fullName evidence="2">Uncharacterized protein family YjbK</fullName>
    </submittedName>
</protein>
<dbReference type="Gene3D" id="2.40.320.10">
    <property type="entry name" value="Hypothetical Protein Pfu-838710-001"/>
    <property type="match status" value="1"/>
</dbReference>
<dbReference type="Proteomes" id="UP000032434">
    <property type="component" value="Chromosome 1"/>
</dbReference>
<dbReference type="PIRSF" id="PIRSF012526">
    <property type="entry name" value="CYTH_UCP012526"/>
    <property type="match status" value="1"/>
</dbReference>
<dbReference type="SMART" id="SM01118">
    <property type="entry name" value="CYTH"/>
    <property type="match status" value="1"/>
</dbReference>
<dbReference type="OrthoDB" id="384378at2"/>
<keyword evidence="3" id="KW-1185">Reference proteome</keyword>
<dbReference type="SUPFAM" id="SSF55154">
    <property type="entry name" value="CYTH-like phosphatases"/>
    <property type="match status" value="1"/>
</dbReference>
<proteinExistence type="predicted"/>
<dbReference type="RefSeq" id="WP_045748944.1">
    <property type="nucleotide sequence ID" value="NZ_UFRU01000001.1"/>
</dbReference>
<reference evidence="3" key="1">
    <citation type="submission" date="2014-05" db="EMBL/GenBank/DDBJ databases">
        <authorList>
            <person name="Kube M."/>
        </authorList>
    </citation>
    <scope>NUCLEOTIDE SEQUENCE [LARGE SCALE GENOMIC DNA]</scope>
</reference>
<gene>
    <name evidence="2" type="primary">yjbK</name>
    <name evidence="2" type="ORF">Aocu_03150</name>
</gene>
<dbReference type="FunCoup" id="A0A061A963">
    <property type="interactions" value="3"/>
</dbReference>
<dbReference type="AlphaFoldDB" id="A0A061A963"/>
<dbReference type="CDD" id="cd07762">
    <property type="entry name" value="CYTH-like_Pase_1"/>
    <property type="match status" value="1"/>
</dbReference>
<dbReference type="EMBL" id="LK028559">
    <property type="protein sequence ID" value="CDR30388.1"/>
    <property type="molecule type" value="Genomic_DNA"/>
</dbReference>
<sequence length="185" mass="22173">MVHMNVEIEFKTKIDQSKYETLIEAFSLEGNVFKQTNYYFDTDQLELNQQSMVLRIRQKRETYKLTLKSQSEHGAYEYHILLDQDQANDMIKNGFKTKDYFEQIDFFVKFQTSLDNFRASTPYESGTLFLDYNEYCGLTDYEIEFEADHFETGLQTWNKILSKFQITFQQTKRKSERALMCIIRP</sequence>
<dbReference type="InterPro" id="IPR033469">
    <property type="entry name" value="CYTH-like_dom_sf"/>
</dbReference>
<name>A0A061A963_9MOLU</name>
<accession>A0A061A963</accession>
<dbReference type="PROSITE" id="PS51707">
    <property type="entry name" value="CYTH"/>
    <property type="match status" value="1"/>
</dbReference>
<dbReference type="PATRIC" id="fig|35623.3.peg.315"/>
<evidence type="ECO:0000259" key="1">
    <source>
        <dbReference type="PROSITE" id="PS51707"/>
    </source>
</evidence>
<dbReference type="InterPro" id="IPR009195">
    <property type="entry name" value="Uncharacterised_YjbK"/>
</dbReference>
<evidence type="ECO:0000313" key="3">
    <source>
        <dbReference type="Proteomes" id="UP000032434"/>
    </source>
</evidence>
<organism evidence="2 3">
    <name type="scientific">Acholeplasma oculi</name>
    <dbReference type="NCBI Taxonomy" id="35623"/>
    <lineage>
        <taxon>Bacteria</taxon>
        <taxon>Bacillati</taxon>
        <taxon>Mycoplasmatota</taxon>
        <taxon>Mollicutes</taxon>
        <taxon>Acholeplasmatales</taxon>
        <taxon>Acholeplasmataceae</taxon>
        <taxon>Acholeplasma</taxon>
    </lineage>
</organism>
<evidence type="ECO:0000313" key="2">
    <source>
        <dbReference type="EMBL" id="CDR30388.1"/>
    </source>
</evidence>
<dbReference type="InParanoid" id="A0A061A963"/>
<dbReference type="KEGG" id="aoc:Aocu_03150"/>
<feature type="domain" description="CYTH" evidence="1">
    <location>
        <begin position="5"/>
        <end position="185"/>
    </location>
</feature>